<dbReference type="SMART" id="SM00879">
    <property type="entry name" value="Brix"/>
    <property type="match status" value="1"/>
</dbReference>
<name>A0AAN9GI27_9CAEN</name>
<dbReference type="GO" id="GO:0019843">
    <property type="term" value="F:rRNA binding"/>
    <property type="evidence" value="ECO:0007669"/>
    <property type="project" value="UniProtKB-UniRule"/>
</dbReference>
<dbReference type="EMBL" id="JBAMIC010000004">
    <property type="protein sequence ID" value="KAK7108841.1"/>
    <property type="molecule type" value="Genomic_DNA"/>
</dbReference>
<feature type="domain" description="Brix" evidence="8">
    <location>
        <begin position="29"/>
        <end position="234"/>
    </location>
</feature>
<comment type="caution">
    <text evidence="9">The sequence shown here is derived from an EMBL/GenBank/DDBJ whole genome shotgun (WGS) entry which is preliminary data.</text>
</comment>
<feature type="region of interest" description="Disordered" evidence="7">
    <location>
        <begin position="277"/>
        <end position="314"/>
    </location>
</feature>
<evidence type="ECO:0000259" key="8">
    <source>
        <dbReference type="PROSITE" id="PS50833"/>
    </source>
</evidence>
<accession>A0AAN9GI27</accession>
<dbReference type="GO" id="GO:0005730">
    <property type="term" value="C:nucleolus"/>
    <property type="evidence" value="ECO:0007669"/>
    <property type="project" value="UniProtKB-SubCell"/>
</dbReference>
<proteinExistence type="inferred from homology"/>
<dbReference type="InterPro" id="IPR039770">
    <property type="entry name" value="Rpf2"/>
</dbReference>
<organism evidence="9 10">
    <name type="scientific">Littorina saxatilis</name>
    <dbReference type="NCBI Taxonomy" id="31220"/>
    <lineage>
        <taxon>Eukaryota</taxon>
        <taxon>Metazoa</taxon>
        <taxon>Spiralia</taxon>
        <taxon>Lophotrochozoa</taxon>
        <taxon>Mollusca</taxon>
        <taxon>Gastropoda</taxon>
        <taxon>Caenogastropoda</taxon>
        <taxon>Littorinimorpha</taxon>
        <taxon>Littorinoidea</taxon>
        <taxon>Littorinidae</taxon>
        <taxon>Littorina</taxon>
    </lineage>
</organism>
<comment type="subcellular location">
    <subcellularLocation>
        <location evidence="1 6">Nucleus</location>
        <location evidence="1 6">Nucleolus</location>
    </subcellularLocation>
</comment>
<evidence type="ECO:0000313" key="10">
    <source>
        <dbReference type="Proteomes" id="UP001374579"/>
    </source>
</evidence>
<evidence type="ECO:0000256" key="1">
    <source>
        <dbReference type="ARBA" id="ARBA00004604"/>
    </source>
</evidence>
<dbReference type="PANTHER" id="PTHR12728">
    <property type="entry name" value="BRIX DOMAIN CONTAINING PROTEIN"/>
    <property type="match status" value="1"/>
</dbReference>
<dbReference type="Proteomes" id="UP001374579">
    <property type="component" value="Unassembled WGS sequence"/>
</dbReference>
<evidence type="ECO:0000256" key="2">
    <source>
        <dbReference type="ARBA" id="ARBA00010782"/>
    </source>
</evidence>
<dbReference type="GO" id="GO:0000463">
    <property type="term" value="P:maturation of LSU-rRNA from tricistronic rRNA transcript (SSU-rRNA, 5.8S rRNA, LSU-rRNA)"/>
    <property type="evidence" value="ECO:0007669"/>
    <property type="project" value="TreeGrafter"/>
</dbReference>
<evidence type="ECO:0000256" key="3">
    <source>
        <dbReference type="ARBA" id="ARBA00020387"/>
    </source>
</evidence>
<comment type="similarity">
    <text evidence="2 6">Belongs to the RPF2 family.</text>
</comment>
<evidence type="ECO:0000256" key="7">
    <source>
        <dbReference type="SAM" id="MobiDB-lite"/>
    </source>
</evidence>
<feature type="compositionally biased region" description="Basic and acidic residues" evidence="7">
    <location>
        <begin position="287"/>
        <end position="314"/>
    </location>
</feature>
<dbReference type="Pfam" id="PF04427">
    <property type="entry name" value="Brix"/>
    <property type="match status" value="1"/>
</dbReference>
<evidence type="ECO:0000256" key="6">
    <source>
        <dbReference type="RuleBase" id="RU367086"/>
    </source>
</evidence>
<keyword evidence="4 6" id="KW-0539">Nucleus</keyword>
<evidence type="ECO:0000256" key="4">
    <source>
        <dbReference type="ARBA" id="ARBA00023242"/>
    </source>
</evidence>
<gene>
    <name evidence="9" type="ORF">V1264_016505</name>
</gene>
<evidence type="ECO:0000256" key="5">
    <source>
        <dbReference type="ARBA" id="ARBA00030889"/>
    </source>
</evidence>
<dbReference type="InterPro" id="IPR007109">
    <property type="entry name" value="Brix"/>
</dbReference>
<reference evidence="9 10" key="1">
    <citation type="submission" date="2024-02" db="EMBL/GenBank/DDBJ databases">
        <title>Chromosome-scale genome assembly of the rough periwinkle Littorina saxatilis.</title>
        <authorList>
            <person name="De Jode A."/>
            <person name="Faria R."/>
            <person name="Formenti G."/>
            <person name="Sims Y."/>
            <person name="Smith T.P."/>
            <person name="Tracey A."/>
            <person name="Wood J.M.D."/>
            <person name="Zagrodzka Z.B."/>
            <person name="Johannesson K."/>
            <person name="Butlin R.K."/>
            <person name="Leder E.H."/>
        </authorList>
    </citation>
    <scope>NUCLEOTIDE SEQUENCE [LARGE SCALE GENOMIC DNA]</scope>
    <source>
        <strain evidence="9">Snail1</strain>
        <tissue evidence="9">Muscle</tissue>
    </source>
</reference>
<evidence type="ECO:0000313" key="9">
    <source>
        <dbReference type="EMBL" id="KAK7108841.1"/>
    </source>
</evidence>
<dbReference type="AlphaFoldDB" id="A0AAN9GI27"/>
<dbReference type="PANTHER" id="PTHR12728:SF0">
    <property type="entry name" value="RIBOSOME PRODUCTION FACTOR 2 HOMOLOG"/>
    <property type="match status" value="1"/>
</dbReference>
<sequence length="314" mass="35659">MAQRIVKPKTQRGKRAVERKDPKIKENHKTCMLMKGGNTSQIVTNALKELHMLKKPHAVLFKKKNITRPFEDQSSLEFFSNKADAALFGFGSHSKKRPNNLIFGRLFDGHLLDMAEFGIEKFKSMMDIEGPKCAAGMKPALIFSGEAFDQDSDHKRIKNLFIDFFRGPVVDNVRLAGLEHVISLTAADGKIYLRNYKVQMKREAGSLGPPRVELENMGPSLDLVMRRTKLASDDLFKTSCKQPREAKIKMRKNISRDAFGTRLGRVHMTPQDLTKLPDRRMKRIKNITKDTEKDATEKDATTPAKKAKESVEED</sequence>
<protein>
    <recommendedName>
        <fullName evidence="3 6">Ribosome production factor 2 homolog</fullName>
    </recommendedName>
    <alternativeName>
        <fullName evidence="5 6">Ribosome biogenesis protein RPF2 homolog</fullName>
    </alternativeName>
</protein>
<dbReference type="GO" id="GO:0000027">
    <property type="term" value="P:ribosomal large subunit assembly"/>
    <property type="evidence" value="ECO:0007669"/>
    <property type="project" value="InterPro"/>
</dbReference>
<dbReference type="PROSITE" id="PS50833">
    <property type="entry name" value="BRIX"/>
    <property type="match status" value="1"/>
</dbReference>
<keyword evidence="10" id="KW-1185">Reference proteome</keyword>